<evidence type="ECO:0000256" key="9">
    <source>
        <dbReference type="SAM" id="Phobius"/>
    </source>
</evidence>
<dbReference type="PANTHER" id="PTHR35789:SF1">
    <property type="entry name" value="SPORE GERMINATION PROTEIN B3"/>
    <property type="match status" value="1"/>
</dbReference>
<feature type="compositionally biased region" description="Low complexity" evidence="8">
    <location>
        <begin position="208"/>
        <end position="222"/>
    </location>
</feature>
<dbReference type="Pfam" id="PF05504">
    <property type="entry name" value="Spore_GerAC"/>
    <property type="match status" value="1"/>
</dbReference>
<protein>
    <recommendedName>
        <fullName evidence="14">Germination protein Ger(X)C family</fullName>
    </recommendedName>
</protein>
<evidence type="ECO:0000256" key="8">
    <source>
        <dbReference type="SAM" id="MobiDB-lite"/>
    </source>
</evidence>
<evidence type="ECO:0008006" key="14">
    <source>
        <dbReference type="Google" id="ProtNLM"/>
    </source>
</evidence>
<dbReference type="GO" id="GO:0009847">
    <property type="term" value="P:spore germination"/>
    <property type="evidence" value="ECO:0007669"/>
    <property type="project" value="InterPro"/>
</dbReference>
<keyword evidence="6" id="KW-0564">Palmitate</keyword>
<feature type="domain" description="Spore germination GerAC-like C-terminal" evidence="10">
    <location>
        <begin position="257"/>
        <end position="398"/>
    </location>
</feature>
<evidence type="ECO:0000256" key="5">
    <source>
        <dbReference type="ARBA" id="ARBA00023136"/>
    </source>
</evidence>
<feature type="transmembrane region" description="Helical" evidence="9">
    <location>
        <begin position="9"/>
        <end position="27"/>
    </location>
</feature>
<name>A0A9D1E7E6_9FIRM</name>
<dbReference type="AlphaFoldDB" id="A0A9D1E7E6"/>
<dbReference type="Gene3D" id="3.30.300.210">
    <property type="entry name" value="Nutrient germinant receptor protein C, domain 3"/>
    <property type="match status" value="1"/>
</dbReference>
<reference evidence="12" key="1">
    <citation type="submission" date="2020-10" db="EMBL/GenBank/DDBJ databases">
        <authorList>
            <person name="Gilroy R."/>
        </authorList>
    </citation>
    <scope>NUCLEOTIDE SEQUENCE</scope>
    <source>
        <strain evidence="12">ChiW16-3235</strain>
    </source>
</reference>
<keyword evidence="3" id="KW-0309">Germination</keyword>
<keyword evidence="7" id="KW-0449">Lipoprotein</keyword>
<evidence type="ECO:0000259" key="11">
    <source>
        <dbReference type="Pfam" id="PF25198"/>
    </source>
</evidence>
<comment type="similarity">
    <text evidence="2">Belongs to the GerABKC lipoprotein family.</text>
</comment>
<dbReference type="Pfam" id="PF25198">
    <property type="entry name" value="Spore_GerAC_N"/>
    <property type="match status" value="1"/>
</dbReference>
<evidence type="ECO:0000256" key="4">
    <source>
        <dbReference type="ARBA" id="ARBA00022729"/>
    </source>
</evidence>
<dbReference type="InterPro" id="IPR038501">
    <property type="entry name" value="Spore_GerAC_C_sf"/>
</dbReference>
<reference evidence="12" key="2">
    <citation type="journal article" date="2021" name="PeerJ">
        <title>Extensive microbial diversity within the chicken gut microbiome revealed by metagenomics and culture.</title>
        <authorList>
            <person name="Gilroy R."/>
            <person name="Ravi A."/>
            <person name="Getino M."/>
            <person name="Pursley I."/>
            <person name="Horton D.L."/>
            <person name="Alikhan N.F."/>
            <person name="Baker D."/>
            <person name="Gharbi K."/>
            <person name="Hall N."/>
            <person name="Watson M."/>
            <person name="Adriaenssens E.M."/>
            <person name="Foster-Nyarko E."/>
            <person name="Jarju S."/>
            <person name="Secka A."/>
            <person name="Antonio M."/>
            <person name="Oren A."/>
            <person name="Chaudhuri R.R."/>
            <person name="La Ragione R."/>
            <person name="Hildebrand F."/>
            <person name="Pallen M.J."/>
        </authorList>
    </citation>
    <scope>NUCLEOTIDE SEQUENCE</scope>
    <source>
        <strain evidence="12">ChiW16-3235</strain>
    </source>
</reference>
<evidence type="ECO:0000313" key="13">
    <source>
        <dbReference type="Proteomes" id="UP000823913"/>
    </source>
</evidence>
<feature type="region of interest" description="Disordered" evidence="8">
    <location>
        <begin position="205"/>
        <end position="251"/>
    </location>
</feature>
<dbReference type="InterPro" id="IPR008844">
    <property type="entry name" value="Spore_GerAC-like"/>
</dbReference>
<feature type="domain" description="Spore germination protein N-terminal" evidence="11">
    <location>
        <begin position="34"/>
        <end position="200"/>
    </location>
</feature>
<evidence type="ECO:0000256" key="1">
    <source>
        <dbReference type="ARBA" id="ARBA00004635"/>
    </source>
</evidence>
<dbReference type="Proteomes" id="UP000823913">
    <property type="component" value="Unassembled WGS sequence"/>
</dbReference>
<dbReference type="InterPro" id="IPR046953">
    <property type="entry name" value="Spore_GerAC-like_C"/>
</dbReference>
<gene>
    <name evidence="12" type="ORF">IAB94_05490</name>
</gene>
<evidence type="ECO:0000313" key="12">
    <source>
        <dbReference type="EMBL" id="HIR67479.1"/>
    </source>
</evidence>
<dbReference type="InterPro" id="IPR057336">
    <property type="entry name" value="GerAC_N"/>
</dbReference>
<keyword evidence="9" id="KW-1133">Transmembrane helix</keyword>
<comment type="subcellular location">
    <subcellularLocation>
        <location evidence="1">Membrane</location>
        <topology evidence="1">Lipid-anchor</topology>
    </subcellularLocation>
</comment>
<keyword evidence="4" id="KW-0732">Signal</keyword>
<keyword evidence="9" id="KW-0812">Transmembrane</keyword>
<proteinExistence type="inferred from homology"/>
<evidence type="ECO:0000256" key="2">
    <source>
        <dbReference type="ARBA" id="ARBA00007886"/>
    </source>
</evidence>
<evidence type="ECO:0000256" key="7">
    <source>
        <dbReference type="ARBA" id="ARBA00023288"/>
    </source>
</evidence>
<dbReference type="PANTHER" id="PTHR35789">
    <property type="entry name" value="SPORE GERMINATION PROTEIN B3"/>
    <property type="match status" value="1"/>
</dbReference>
<organism evidence="12 13">
    <name type="scientific">Candidatus Coproplasma avicola</name>
    <dbReference type="NCBI Taxonomy" id="2840744"/>
    <lineage>
        <taxon>Bacteria</taxon>
        <taxon>Bacillati</taxon>
        <taxon>Bacillota</taxon>
        <taxon>Clostridia</taxon>
        <taxon>Eubacteriales</taxon>
        <taxon>Candidatus Coproplasma</taxon>
    </lineage>
</organism>
<accession>A0A9D1E7E6</accession>
<dbReference type="EMBL" id="DVHK01000112">
    <property type="protein sequence ID" value="HIR67479.1"/>
    <property type="molecule type" value="Genomic_DNA"/>
</dbReference>
<dbReference type="GO" id="GO:0016020">
    <property type="term" value="C:membrane"/>
    <property type="evidence" value="ECO:0007669"/>
    <property type="project" value="UniProtKB-SubCell"/>
</dbReference>
<evidence type="ECO:0000256" key="3">
    <source>
        <dbReference type="ARBA" id="ARBA00022544"/>
    </source>
</evidence>
<comment type="caution">
    <text evidence="12">The sequence shown here is derived from an EMBL/GenBank/DDBJ whole genome shotgun (WGS) entry which is preliminary data.</text>
</comment>
<evidence type="ECO:0000256" key="6">
    <source>
        <dbReference type="ARBA" id="ARBA00023139"/>
    </source>
</evidence>
<evidence type="ECO:0000259" key="10">
    <source>
        <dbReference type="Pfam" id="PF05504"/>
    </source>
</evidence>
<sequence length="416" mass="44181">MKKINFKRIAAVIYAVVIIAMAFLFFTNDFGLVDIRKTAVIIGAGIDLTQDGISVTAQVAIPQPSENGESTQYIEVEGEGVTVADALNEINKKTGFYPKLVFCKLLILGESCREGEIFEILDYFYRDDYTQLTPVIAMCKGSAGKLLASKMRFGNTATVSIERLLSDEAKKSGNVSTVNLKIIGIDDNSPSQACYMPFIRAQSQSAEDGSSGDSSGSGSQSGSSGGGSGSSGSSSGSSSGGGQQGGQDSPQEFLCDRTAIFSGGKFAGVLDEEQTFALNLLKNQVRHIFVPCEADGALYTLGMRNCNGGVSVRVENGAPKVSVSFSAVVQISDVDRAEDPQSISEGVVPDVVLAGGEEALRKAFASLISALQSSECDALGLRTLLYRFHYPYYEQFKNSLLTDAVTEFDMSLRSAG</sequence>
<keyword evidence="5 9" id="KW-0472">Membrane</keyword>